<feature type="transmembrane region" description="Helical" evidence="1">
    <location>
        <begin position="70"/>
        <end position="90"/>
    </location>
</feature>
<dbReference type="Proteomes" id="UP000053621">
    <property type="component" value="Unassembled WGS sequence"/>
</dbReference>
<keyword evidence="1" id="KW-1133">Transmembrane helix</keyword>
<evidence type="ECO:0000313" key="3">
    <source>
        <dbReference type="Proteomes" id="UP000053621"/>
    </source>
</evidence>
<evidence type="ECO:0000256" key="1">
    <source>
        <dbReference type="SAM" id="Phobius"/>
    </source>
</evidence>
<dbReference type="AlphaFoldDB" id="A0A2P4NQY2"/>
<reference evidence="2" key="1">
    <citation type="submission" date="2017-08" db="EMBL/GenBank/DDBJ databases">
        <title>Haloferax marisrubri sp. nov., isolated from the Discovery deep brine-seawater interface in the Red Sea.</title>
        <authorList>
            <person name="Zhang G."/>
            <person name="Stingl U."/>
        </authorList>
    </citation>
    <scope>NUCLEOTIDE SEQUENCE [LARGE SCALE GENOMIC DNA]</scope>
    <source>
        <strain evidence="2">SB3</strain>
    </source>
</reference>
<feature type="transmembrane region" description="Helical" evidence="1">
    <location>
        <begin position="39"/>
        <end position="58"/>
    </location>
</feature>
<sequence length="136" mass="14606">MSRYARQVGRGVVFLLLLQYSLGVGVRATVQHAFGPTPIVRPSIVSTVVVALVVAVLVNSAHRPSYRQLTGFTVVALVIGTAVTTLVGGGDGHVGALYPTLQTGLSWLGAFCIAYAVAFEVEWRRVIEMLLTRPRE</sequence>
<feature type="transmembrane region" description="Helical" evidence="1">
    <location>
        <begin position="96"/>
        <end position="119"/>
    </location>
</feature>
<organism evidence="2 3">
    <name type="scientific">Haloferax marisrubri</name>
    <dbReference type="NCBI Taxonomy" id="1544719"/>
    <lineage>
        <taxon>Archaea</taxon>
        <taxon>Methanobacteriati</taxon>
        <taxon>Methanobacteriota</taxon>
        <taxon>Stenosarchaea group</taxon>
        <taxon>Halobacteria</taxon>
        <taxon>Halobacteriales</taxon>
        <taxon>Haloferacaceae</taxon>
        <taxon>Haloferax</taxon>
    </lineage>
</organism>
<keyword evidence="1" id="KW-0812">Transmembrane</keyword>
<evidence type="ECO:0000313" key="2">
    <source>
        <dbReference type="EMBL" id="POG55551.1"/>
    </source>
</evidence>
<accession>A0A2P4NQY2</accession>
<keyword evidence="1" id="KW-0472">Membrane</keyword>
<name>A0A2P4NQY2_9EURY</name>
<dbReference type="EMBL" id="LOPW02000010">
    <property type="protein sequence ID" value="POG55551.1"/>
    <property type="molecule type" value="Genomic_DNA"/>
</dbReference>
<gene>
    <name evidence="2" type="ORF">AUR65_009100</name>
</gene>
<comment type="caution">
    <text evidence="2">The sequence shown here is derived from an EMBL/GenBank/DDBJ whole genome shotgun (WGS) entry which is preliminary data.</text>
</comment>
<keyword evidence="3" id="KW-1185">Reference proteome</keyword>
<protein>
    <submittedName>
        <fullName evidence="2">Uncharacterized protein</fullName>
    </submittedName>
</protein>
<proteinExistence type="predicted"/>